<feature type="region of interest" description="Disordered" evidence="8">
    <location>
        <begin position="482"/>
        <end position="537"/>
    </location>
</feature>
<keyword evidence="5 7" id="KW-0687">Ribonucleoprotein</keyword>
<dbReference type="GO" id="GO:0034457">
    <property type="term" value="C:Mpp10 complex"/>
    <property type="evidence" value="ECO:0007669"/>
    <property type="project" value="UniProtKB-UniRule"/>
</dbReference>
<comment type="function">
    <text evidence="7">Involved in nucleolar processing of pre-18S ribosomal RNA.</text>
</comment>
<sequence>MEKLLKDFSHLTKKPENFLRPDAAAVEEFKKVTKGLYDIAADSLKNKAELPIQELIIDGFDEEQIWQELELLNELEWPALSRDVSRLVAASEQLALTVQPVGDATDAASPAQQRDGADVDAGSEDGEDGMDESEEDGDGDGSDVEDGDGGEDGESEDGDSLGDSEGDGESDQEAAASGDEGEALPERPRTARSVVDDQFFRLGELEQFLERQDRQFERERLRRPDEDEQGGLDLFTETAGEERAARRPRDDDGADDMAMFADFFDPPDDAPAKGNKGKKSRIEQLEEENLAEKSWQQRGETAAAGRHENALLEEYVDFEQTRRAPVTTAQVTAEIERLILRRIKDKAWDDVERKVKPVTDPYQYKKKLLLDQEKSKLSLAQIYEQEYLKQKADAEKKPEVDLGLAHDEVEDVPKEHEEIRRLMADLTAKLDTLTNFHYVPKQSSAEVRIISKLPSIAMEEVTPLGASNATLLAPEEIKDKRRSQLLAKEERTDTDKKRERRGKKRRQAAQARGREEKERQQATQPAQRRSAGDAKRLAEAQLARAEKRGNVIRADEKVGKKALKSSSAFFSQLQDQVTAQVTGAPPAKKKRKKATSVEVARMKL</sequence>
<feature type="region of interest" description="Disordered" evidence="8">
    <location>
        <begin position="101"/>
        <end position="306"/>
    </location>
</feature>
<evidence type="ECO:0000256" key="6">
    <source>
        <dbReference type="ARBA" id="ARBA00029455"/>
    </source>
</evidence>
<dbReference type="Proteomes" id="UP000440578">
    <property type="component" value="Unassembled WGS sequence"/>
</dbReference>
<name>A0A6A4WAR7_AMPAM</name>
<feature type="compositionally biased region" description="Basic and acidic residues" evidence="8">
    <location>
        <begin position="184"/>
        <end position="199"/>
    </location>
</feature>
<dbReference type="PANTHER" id="PTHR17039">
    <property type="entry name" value="U3 SMALL NUCLEOLAR RIBONUCLEOPROTEIN PROTEIN MPP10"/>
    <property type="match status" value="1"/>
</dbReference>
<dbReference type="EMBL" id="VIIS01001399">
    <property type="protein sequence ID" value="KAF0298981.1"/>
    <property type="molecule type" value="Genomic_DNA"/>
</dbReference>
<evidence type="ECO:0000256" key="1">
    <source>
        <dbReference type="ARBA" id="ARBA00004604"/>
    </source>
</evidence>
<feature type="compositionally biased region" description="Basic and acidic residues" evidence="8">
    <location>
        <begin position="208"/>
        <end position="225"/>
    </location>
</feature>
<evidence type="ECO:0000313" key="9">
    <source>
        <dbReference type="EMBL" id="KAF0298981.1"/>
    </source>
</evidence>
<evidence type="ECO:0000256" key="3">
    <source>
        <dbReference type="ARBA" id="ARBA00022552"/>
    </source>
</evidence>
<evidence type="ECO:0000256" key="4">
    <source>
        <dbReference type="ARBA" id="ARBA00023242"/>
    </source>
</evidence>
<feature type="compositionally biased region" description="Acidic residues" evidence="8">
    <location>
        <begin position="121"/>
        <end position="172"/>
    </location>
</feature>
<organism evidence="9 10">
    <name type="scientific">Amphibalanus amphitrite</name>
    <name type="common">Striped barnacle</name>
    <name type="synonym">Balanus amphitrite</name>
    <dbReference type="NCBI Taxonomy" id="1232801"/>
    <lineage>
        <taxon>Eukaryota</taxon>
        <taxon>Metazoa</taxon>
        <taxon>Ecdysozoa</taxon>
        <taxon>Arthropoda</taxon>
        <taxon>Crustacea</taxon>
        <taxon>Multicrustacea</taxon>
        <taxon>Cirripedia</taxon>
        <taxon>Thoracica</taxon>
        <taxon>Thoracicalcarea</taxon>
        <taxon>Balanomorpha</taxon>
        <taxon>Balanoidea</taxon>
        <taxon>Balanidae</taxon>
        <taxon>Amphibalaninae</taxon>
        <taxon>Amphibalanus</taxon>
    </lineage>
</organism>
<comment type="similarity">
    <text evidence="6 7">Belongs to the MPP10 family.</text>
</comment>
<feature type="compositionally biased region" description="Basic residues" evidence="8">
    <location>
        <begin position="498"/>
        <end position="507"/>
    </location>
</feature>
<reference evidence="9 10" key="1">
    <citation type="submission" date="2019-07" db="EMBL/GenBank/DDBJ databases">
        <title>Draft genome assembly of a fouling barnacle, Amphibalanus amphitrite (Darwin, 1854): The first reference genome for Thecostraca.</title>
        <authorList>
            <person name="Kim W."/>
        </authorList>
    </citation>
    <scope>NUCLEOTIDE SEQUENCE [LARGE SCALE GENOMIC DNA]</scope>
    <source>
        <strain evidence="9">SNU_AA5</strain>
        <tissue evidence="9">Soma without cirri and trophi</tissue>
    </source>
</reference>
<evidence type="ECO:0000256" key="7">
    <source>
        <dbReference type="PIRNR" id="PIRNR017300"/>
    </source>
</evidence>
<proteinExistence type="inferred from homology"/>
<keyword evidence="10" id="KW-1185">Reference proteome</keyword>
<evidence type="ECO:0000256" key="8">
    <source>
        <dbReference type="SAM" id="MobiDB-lite"/>
    </source>
</evidence>
<dbReference type="GO" id="GO:0006364">
    <property type="term" value="P:rRNA processing"/>
    <property type="evidence" value="ECO:0007669"/>
    <property type="project" value="UniProtKB-KW"/>
</dbReference>
<dbReference type="GO" id="GO:0032040">
    <property type="term" value="C:small-subunit processome"/>
    <property type="evidence" value="ECO:0007669"/>
    <property type="project" value="TreeGrafter"/>
</dbReference>
<dbReference type="OrthoDB" id="445326at2759"/>
<comment type="caution">
    <text evidence="9">The sequence shown here is derived from an EMBL/GenBank/DDBJ whole genome shotgun (WGS) entry which is preliminary data.</text>
</comment>
<keyword evidence="4 7" id="KW-0539">Nucleus</keyword>
<keyword evidence="2 7" id="KW-0690">Ribosome biogenesis</keyword>
<dbReference type="PIRSF" id="PIRSF017300">
    <property type="entry name" value="snoRNP_Mpp10"/>
    <property type="match status" value="1"/>
</dbReference>
<dbReference type="Pfam" id="PF04006">
    <property type="entry name" value="Mpp10"/>
    <property type="match status" value="2"/>
</dbReference>
<evidence type="ECO:0000313" key="10">
    <source>
        <dbReference type="Proteomes" id="UP000440578"/>
    </source>
</evidence>
<dbReference type="AlphaFoldDB" id="A0A6A4WAR7"/>
<protein>
    <recommendedName>
        <fullName evidence="7">U3 small nucleolar ribonucleoprotein protein MPP10</fullName>
    </recommendedName>
</protein>
<keyword evidence="3 7" id="KW-0698">rRNA processing</keyword>
<feature type="compositionally biased region" description="Basic and acidic residues" evidence="8">
    <location>
        <begin position="487"/>
        <end position="497"/>
    </location>
</feature>
<evidence type="ECO:0000256" key="5">
    <source>
        <dbReference type="ARBA" id="ARBA00023274"/>
    </source>
</evidence>
<dbReference type="GO" id="GO:0005732">
    <property type="term" value="C:sno(s)RNA-containing ribonucleoprotein complex"/>
    <property type="evidence" value="ECO:0007669"/>
    <property type="project" value="UniProtKB-UniRule"/>
</dbReference>
<gene>
    <name evidence="9" type="primary">Mphosph10</name>
    <name evidence="9" type="ORF">FJT64_003683</name>
</gene>
<dbReference type="InterPro" id="IPR012173">
    <property type="entry name" value="Mpp10"/>
</dbReference>
<accession>A0A6A4WAR7</accession>
<feature type="region of interest" description="Disordered" evidence="8">
    <location>
        <begin position="581"/>
        <end position="604"/>
    </location>
</feature>
<comment type="subcellular location">
    <subcellularLocation>
        <location evidence="1 7">Nucleus</location>
        <location evidence="1 7">Nucleolus</location>
    </subcellularLocation>
</comment>
<feature type="compositionally biased region" description="Basic and acidic residues" evidence="8">
    <location>
        <begin position="240"/>
        <end position="251"/>
    </location>
</feature>
<dbReference type="PANTHER" id="PTHR17039:SF0">
    <property type="entry name" value="U3 SMALL NUCLEOLAR RIBONUCLEOPROTEIN PROTEIN MPP10"/>
    <property type="match status" value="1"/>
</dbReference>
<evidence type="ECO:0000256" key="2">
    <source>
        <dbReference type="ARBA" id="ARBA00022517"/>
    </source>
</evidence>